<feature type="transmembrane region" description="Helical" evidence="1">
    <location>
        <begin position="58"/>
        <end position="82"/>
    </location>
</feature>
<evidence type="ECO:0008006" key="4">
    <source>
        <dbReference type="Google" id="ProtNLM"/>
    </source>
</evidence>
<feature type="transmembrane region" description="Helical" evidence="1">
    <location>
        <begin position="22"/>
        <end position="46"/>
    </location>
</feature>
<keyword evidence="3" id="KW-1185">Reference proteome</keyword>
<dbReference type="OrthoDB" id="1524313at2"/>
<feature type="transmembrane region" description="Helical" evidence="1">
    <location>
        <begin position="102"/>
        <end position="129"/>
    </location>
</feature>
<accession>A0A521C9H2</accession>
<proteinExistence type="predicted"/>
<evidence type="ECO:0000313" key="3">
    <source>
        <dbReference type="Proteomes" id="UP000317593"/>
    </source>
</evidence>
<dbReference type="EMBL" id="FXTH01000005">
    <property type="protein sequence ID" value="SMO55471.1"/>
    <property type="molecule type" value="Genomic_DNA"/>
</dbReference>
<dbReference type="AlphaFoldDB" id="A0A521C9H2"/>
<reference evidence="2 3" key="1">
    <citation type="submission" date="2017-05" db="EMBL/GenBank/DDBJ databases">
        <authorList>
            <person name="Varghese N."/>
            <person name="Submissions S."/>
        </authorList>
    </citation>
    <scope>NUCLEOTIDE SEQUENCE [LARGE SCALE GENOMIC DNA]</scope>
    <source>
        <strain evidence="2 3">DSM 21194</strain>
    </source>
</reference>
<dbReference type="InterPro" id="IPR010380">
    <property type="entry name" value="DUF975"/>
</dbReference>
<protein>
    <recommendedName>
        <fullName evidence="4">Membrane domain of glycerophosphoryl diester phosphodiesterase</fullName>
    </recommendedName>
</protein>
<dbReference type="PANTHER" id="PTHR40076">
    <property type="entry name" value="MEMBRANE PROTEIN-RELATED"/>
    <property type="match status" value="1"/>
</dbReference>
<organism evidence="2 3">
    <name type="scientific">Fodinibius sediminis</name>
    <dbReference type="NCBI Taxonomy" id="1214077"/>
    <lineage>
        <taxon>Bacteria</taxon>
        <taxon>Pseudomonadati</taxon>
        <taxon>Balneolota</taxon>
        <taxon>Balneolia</taxon>
        <taxon>Balneolales</taxon>
        <taxon>Balneolaceae</taxon>
        <taxon>Fodinibius</taxon>
    </lineage>
</organism>
<keyword evidence="1" id="KW-0812">Transmembrane</keyword>
<dbReference type="PANTHER" id="PTHR40076:SF1">
    <property type="entry name" value="MEMBRANE PROTEIN"/>
    <property type="match status" value="1"/>
</dbReference>
<gene>
    <name evidence="2" type="ORF">SAMN06265218_105130</name>
</gene>
<dbReference type="Proteomes" id="UP000317593">
    <property type="component" value="Unassembled WGS sequence"/>
</dbReference>
<sequence length="220" mass="24779">MKQSSIDLVQLFKFSFNQYKQYASFVIGITITYYVLAIIPQVYFMIYSPENPTLKTQVLSAVLTVLQLFLSLGFIKIMLLLIDDEFVTVSDMFNNFPQFLSYFIAYFLYLISVLVGLALFVLPGIFIAIRFQFYPYFILEGTSSSISALQQSYYKTEGLTLELLLFGITVIILNILGALFFGIGIIFTYPLTTMATAVIYKSLIAGTAAIPSGSYREQIG</sequence>
<evidence type="ECO:0000256" key="1">
    <source>
        <dbReference type="SAM" id="Phobius"/>
    </source>
</evidence>
<evidence type="ECO:0000313" key="2">
    <source>
        <dbReference type="EMBL" id="SMO55471.1"/>
    </source>
</evidence>
<feature type="transmembrane region" description="Helical" evidence="1">
    <location>
        <begin position="163"/>
        <end position="187"/>
    </location>
</feature>
<keyword evidence="1" id="KW-0472">Membrane</keyword>
<keyword evidence="1" id="KW-1133">Transmembrane helix</keyword>
<dbReference type="RefSeq" id="WP_142713888.1">
    <property type="nucleotide sequence ID" value="NZ_FXTH01000005.1"/>
</dbReference>
<name>A0A521C9H2_9BACT</name>